<organism evidence="4 5">
    <name type="scientific">Bordetella genomosp. 10</name>
    <dbReference type="NCBI Taxonomy" id="1416804"/>
    <lineage>
        <taxon>Bacteria</taxon>
        <taxon>Pseudomonadati</taxon>
        <taxon>Pseudomonadota</taxon>
        <taxon>Betaproteobacteria</taxon>
        <taxon>Burkholderiales</taxon>
        <taxon>Alcaligenaceae</taxon>
        <taxon>Bordetella</taxon>
    </lineage>
</organism>
<dbReference type="Pfam" id="PF04453">
    <property type="entry name" value="LptD"/>
    <property type="match status" value="1"/>
</dbReference>
<keyword evidence="5" id="KW-1185">Reference proteome</keyword>
<evidence type="ECO:0000259" key="3">
    <source>
        <dbReference type="Pfam" id="PF04453"/>
    </source>
</evidence>
<feature type="region of interest" description="Disordered" evidence="2">
    <location>
        <begin position="37"/>
        <end position="57"/>
    </location>
</feature>
<evidence type="ECO:0000256" key="1">
    <source>
        <dbReference type="HAMAP-Rule" id="MF_01411"/>
    </source>
</evidence>
<dbReference type="InterPro" id="IPR007543">
    <property type="entry name" value="LptD_C"/>
</dbReference>
<comment type="subcellular location">
    <subcellularLocation>
        <location evidence="1">Cell outer membrane</location>
    </subcellularLocation>
</comment>
<comment type="similarity">
    <text evidence="1">Belongs to the LptD family.</text>
</comment>
<dbReference type="InterPro" id="IPR020889">
    <property type="entry name" value="LipoPS_assembly_LptD"/>
</dbReference>
<dbReference type="EMBL" id="NEVM01000005">
    <property type="protein sequence ID" value="OZI32441.1"/>
    <property type="molecule type" value="Genomic_DNA"/>
</dbReference>
<evidence type="ECO:0000313" key="5">
    <source>
        <dbReference type="Proteomes" id="UP000216020"/>
    </source>
</evidence>
<gene>
    <name evidence="1" type="primary">lptD</name>
    <name evidence="4" type="ORF">CAL29_23405</name>
</gene>
<name>A0A261S5Q0_9BORD</name>
<keyword evidence="1" id="KW-0472">Membrane</keyword>
<reference evidence="5" key="1">
    <citation type="submission" date="2017-05" db="EMBL/GenBank/DDBJ databases">
        <title>Complete and WGS of Bordetella genogroups.</title>
        <authorList>
            <person name="Spilker T."/>
            <person name="Lipuma J."/>
        </authorList>
    </citation>
    <scope>NUCLEOTIDE SEQUENCE [LARGE SCALE GENOMIC DNA]</scope>
    <source>
        <strain evidence="5">AU16122</strain>
    </source>
</reference>
<dbReference type="InterPro" id="IPR050218">
    <property type="entry name" value="LptD"/>
</dbReference>
<feature type="signal peptide" evidence="1">
    <location>
        <begin position="1"/>
        <end position="18"/>
    </location>
</feature>
<protein>
    <recommendedName>
        <fullName evidence="1">LPS-assembly protein LptD</fullName>
    </recommendedName>
</protein>
<dbReference type="OrthoDB" id="9760225at2"/>
<comment type="caution">
    <text evidence="1">Lacks conserved residue(s) required for the propagation of feature annotation.</text>
</comment>
<evidence type="ECO:0000313" key="4">
    <source>
        <dbReference type="EMBL" id="OZI32441.1"/>
    </source>
</evidence>
<comment type="function">
    <text evidence="1">Together with LptE, is involved in the assembly of lipopolysaccharide (LPS) at the surface of the outer membrane.</text>
</comment>
<dbReference type="GO" id="GO:0043165">
    <property type="term" value="P:Gram-negative-bacterium-type cell outer membrane assembly"/>
    <property type="evidence" value="ECO:0007669"/>
    <property type="project" value="UniProtKB-UniRule"/>
</dbReference>
<keyword evidence="1" id="KW-0732">Signal</keyword>
<keyword evidence="1" id="KW-0998">Cell outer membrane</keyword>
<dbReference type="GO" id="GO:0009279">
    <property type="term" value="C:cell outer membrane"/>
    <property type="evidence" value="ECO:0007669"/>
    <property type="project" value="UniProtKB-SubCell"/>
</dbReference>
<feature type="chain" id="PRO_5013415886" description="LPS-assembly protein LptD" evidence="1">
    <location>
        <begin position="19"/>
        <end position="826"/>
    </location>
</feature>
<dbReference type="GO" id="GO:0015920">
    <property type="term" value="P:lipopolysaccharide transport"/>
    <property type="evidence" value="ECO:0007669"/>
    <property type="project" value="InterPro"/>
</dbReference>
<comment type="caution">
    <text evidence="4">The sequence shown here is derived from an EMBL/GenBank/DDBJ whole genome shotgun (WGS) entry which is preliminary data.</text>
</comment>
<dbReference type="PANTHER" id="PTHR30189">
    <property type="entry name" value="LPS-ASSEMBLY PROTEIN"/>
    <property type="match status" value="1"/>
</dbReference>
<dbReference type="PANTHER" id="PTHR30189:SF1">
    <property type="entry name" value="LPS-ASSEMBLY PROTEIN LPTD"/>
    <property type="match status" value="1"/>
</dbReference>
<sequence precursor="true">MVRWLILFLAGAAAAAQAQVPADSSVDNWNKTASKNMAKQNAKTKAKPATPAPNSVQVMGLKDEGTGLRSSTGLRVHRVDGDNLAGYMEADQIDGDPDSNVTLTGNAQVRRMDTIIKGDKINYRRVDGVATSEGHARLLRDGSLAIGPAMSYNVDTNTGALDKPDFWLGATGGRAQADHADIFSRSTMRLNQVTYTACSCENPAWYIKADSIDLDFDENEGMARDGVLYFKDTPILTWPYMTFPVKKERKSGFLLPTYGSSSRSGFDLQVPYYFNLAPNYDLTLTPRYLSKRGPQIGGEFRYLGPTYSGSLMGTYLSNDAQTGQSRYMYSTKHYQNLGNGFYTSWNVSGVSDGDYFRDFTSIGLNDSSQTYLPRQGMVGWNNRYWQTYVQVYKYQTLQDPDAPIVPPYNKEPELSLNGQRYDLNGFDLEFTSTATRFSRPLFEDTHYGPDGDRLMMYPTISYPIVRPGWYITPKVGLNFTQYQNTKWYPDDNAGFGSGAYDYPRSASRTLPIMSLDAGMTFERDTTLFGKASTQTLEPRLFYLRVPYRDQSRMPVYDTSLADFSFSQAFEENIYSGGWDRIANANQLTAALTTRWLDADTGFERLSLSAGQQFYFEDQKVTLPGEQPRTDVRSAYLVAASAALTDTLSTSVEGQWNPYDSRWARGLISARWTPQRATSVSLSYRYQRDPQTVAGYTNYQPAGQNQVSLAFQWPFSSRWSGVGRIDYSMRGGDGVVDPYTGQPAQRRVTQAIAGVEYKGDCCWTGRFVFQRYAVSSTDVNNAFFFQLELTGLGSLGTDPLKLMKKNIPGYEMVNPPVQPGTSFERYE</sequence>
<feature type="domain" description="LptD C-terminal" evidence="3">
    <location>
        <begin position="325"/>
        <end position="718"/>
    </location>
</feature>
<accession>A0A261S5Q0</accession>
<comment type="subunit">
    <text evidence="1">Component of the lipopolysaccharide transport and assembly complex. Interacts with LptE and LptA.</text>
</comment>
<dbReference type="GO" id="GO:1990351">
    <property type="term" value="C:transporter complex"/>
    <property type="evidence" value="ECO:0007669"/>
    <property type="project" value="TreeGrafter"/>
</dbReference>
<dbReference type="HAMAP" id="MF_01411">
    <property type="entry name" value="LPS_assembly_LptD"/>
    <property type="match status" value="1"/>
</dbReference>
<evidence type="ECO:0000256" key="2">
    <source>
        <dbReference type="SAM" id="MobiDB-lite"/>
    </source>
</evidence>
<dbReference type="Proteomes" id="UP000216020">
    <property type="component" value="Unassembled WGS sequence"/>
</dbReference>
<proteinExistence type="inferred from homology"/>
<dbReference type="AlphaFoldDB" id="A0A261S5Q0"/>